<keyword evidence="2" id="KW-1185">Reference proteome</keyword>
<accession>A0A558RD02</accession>
<comment type="caution">
    <text evidence="1">The sequence shown here is derived from an EMBL/GenBank/DDBJ whole genome shotgun (WGS) entry which is preliminary data.</text>
</comment>
<evidence type="ECO:0000313" key="1">
    <source>
        <dbReference type="EMBL" id="TVV77238.1"/>
    </source>
</evidence>
<gene>
    <name evidence="1" type="ORF">FOY91_01500</name>
</gene>
<dbReference type="EMBL" id="VNIM01000003">
    <property type="protein sequence ID" value="TVV77238.1"/>
    <property type="molecule type" value="Genomic_DNA"/>
</dbReference>
<dbReference type="AlphaFoldDB" id="A0A558RD02"/>
<protein>
    <submittedName>
        <fullName evidence="1">Uncharacterized protein</fullName>
    </submittedName>
</protein>
<dbReference type="Proteomes" id="UP000318681">
    <property type="component" value="Unassembled WGS sequence"/>
</dbReference>
<evidence type="ECO:0000313" key="2">
    <source>
        <dbReference type="Proteomes" id="UP000318681"/>
    </source>
</evidence>
<organism evidence="1 2">
    <name type="scientific">Alterirhizorhabdus solaris</name>
    <dbReference type="NCBI Taxonomy" id="2529389"/>
    <lineage>
        <taxon>Bacteria</taxon>
        <taxon>Pseudomonadati</taxon>
        <taxon>Pseudomonadota</taxon>
        <taxon>Alphaproteobacteria</taxon>
        <taxon>Sphingomonadales</taxon>
        <taxon>Rhizorhabdaceae</taxon>
        <taxon>Alterirhizorhabdus</taxon>
    </lineage>
</organism>
<name>A0A558RD02_9SPHN</name>
<dbReference type="RefSeq" id="WP_145147400.1">
    <property type="nucleotide sequence ID" value="NZ_VNIM01000003.1"/>
</dbReference>
<reference evidence="1 2" key="1">
    <citation type="submission" date="2019-07" db="EMBL/GenBank/DDBJ databases">
        <title>Sphingomonas solaris sp. nov., isolated from a solar panel from Boston, Massachusetts.</title>
        <authorList>
            <person name="Tanner K."/>
            <person name="Pascual J."/>
            <person name="Mancuso C."/>
            <person name="Pereto J."/>
            <person name="Khalil A."/>
            <person name="Vilanova C."/>
        </authorList>
    </citation>
    <scope>NUCLEOTIDE SEQUENCE [LARGE SCALE GENOMIC DNA]</scope>
    <source>
        <strain evidence="1 2">R4DWN</strain>
    </source>
</reference>
<proteinExistence type="predicted"/>
<sequence length="124" mass="12945">MSNGISISVGGGNGVAFGNVIQGDGATITAGTQHTVVQTDAALADACEAIDREGARQPNDVADVDEIERLKAELAILKKSMETARPGGWASFGDTARAIYEKYGWAAMPLKKLFGILIPGWLPA</sequence>